<name>A0ABV1M477_9NEIS</name>
<dbReference type="RefSeq" id="WP_349585965.1">
    <property type="nucleotide sequence ID" value="NZ_JBEFLD010000003.1"/>
</dbReference>
<comment type="function">
    <text evidence="1 6">Catalyzes the insertion of molybdate into adenylated molybdopterin with the concomitant release of AMP.</text>
</comment>
<dbReference type="Gene3D" id="3.40.980.10">
    <property type="entry name" value="MoaB/Mog-like domain"/>
    <property type="match status" value="1"/>
</dbReference>
<dbReference type="Proteomes" id="UP001433638">
    <property type="component" value="Unassembled WGS sequence"/>
</dbReference>
<dbReference type="NCBIfam" id="NF045515">
    <property type="entry name" value="Glp_gephyrin"/>
    <property type="match status" value="1"/>
</dbReference>
<dbReference type="CDD" id="cd00887">
    <property type="entry name" value="MoeA"/>
    <property type="match status" value="1"/>
</dbReference>
<evidence type="ECO:0000256" key="6">
    <source>
        <dbReference type="RuleBase" id="RU365090"/>
    </source>
</evidence>
<keyword evidence="6" id="KW-0479">Metal-binding</keyword>
<organism evidence="8 9">
    <name type="scientific">Vogesella oryzagri</name>
    <dbReference type="NCBI Taxonomy" id="3160864"/>
    <lineage>
        <taxon>Bacteria</taxon>
        <taxon>Pseudomonadati</taxon>
        <taxon>Pseudomonadota</taxon>
        <taxon>Betaproteobacteria</taxon>
        <taxon>Neisseriales</taxon>
        <taxon>Chromobacteriaceae</taxon>
        <taxon>Vogesella</taxon>
    </lineage>
</organism>
<evidence type="ECO:0000256" key="5">
    <source>
        <dbReference type="ARBA" id="ARBA00047317"/>
    </source>
</evidence>
<dbReference type="InterPro" id="IPR036135">
    <property type="entry name" value="MoeA_linker/N_sf"/>
</dbReference>
<evidence type="ECO:0000256" key="3">
    <source>
        <dbReference type="ARBA" id="ARBA00010763"/>
    </source>
</evidence>
<evidence type="ECO:0000256" key="2">
    <source>
        <dbReference type="ARBA" id="ARBA00005046"/>
    </source>
</evidence>
<keyword evidence="6" id="KW-0808">Transferase</keyword>
<dbReference type="SMART" id="SM00852">
    <property type="entry name" value="MoCF_biosynth"/>
    <property type="match status" value="1"/>
</dbReference>
<gene>
    <name evidence="8" type="primary">glp</name>
    <name evidence="8" type="ORF">ABNW52_07510</name>
</gene>
<dbReference type="InterPro" id="IPR036688">
    <property type="entry name" value="MoeA_C_domain_IV_sf"/>
</dbReference>
<feature type="domain" description="MoaB/Mog" evidence="7">
    <location>
        <begin position="173"/>
        <end position="310"/>
    </location>
</feature>
<dbReference type="NCBIfam" id="TIGR00177">
    <property type="entry name" value="molyb_syn"/>
    <property type="match status" value="1"/>
</dbReference>
<comment type="similarity">
    <text evidence="3 6">Belongs to the MoeA family.</text>
</comment>
<keyword evidence="6" id="KW-0500">Molybdenum</keyword>
<dbReference type="SUPFAM" id="SSF63867">
    <property type="entry name" value="MoeA C-terminal domain-like"/>
    <property type="match status" value="1"/>
</dbReference>
<dbReference type="Pfam" id="PF03454">
    <property type="entry name" value="MoeA_C"/>
    <property type="match status" value="1"/>
</dbReference>
<evidence type="ECO:0000313" key="8">
    <source>
        <dbReference type="EMBL" id="MEQ6290460.1"/>
    </source>
</evidence>
<dbReference type="Gene3D" id="2.170.190.11">
    <property type="entry name" value="Molybdopterin biosynthesis moea protein, domain 3"/>
    <property type="match status" value="1"/>
</dbReference>
<dbReference type="SUPFAM" id="SSF53218">
    <property type="entry name" value="Molybdenum cofactor biosynthesis proteins"/>
    <property type="match status" value="1"/>
</dbReference>
<proteinExistence type="inferred from homology"/>
<dbReference type="Pfam" id="PF00994">
    <property type="entry name" value="MoCF_biosynth"/>
    <property type="match status" value="1"/>
</dbReference>
<dbReference type="Pfam" id="PF03453">
    <property type="entry name" value="MoeA_N"/>
    <property type="match status" value="1"/>
</dbReference>
<keyword evidence="9" id="KW-1185">Reference proteome</keyword>
<dbReference type="InterPro" id="IPR038987">
    <property type="entry name" value="MoeA-like"/>
</dbReference>
<dbReference type="PANTHER" id="PTHR10192">
    <property type="entry name" value="MOLYBDOPTERIN BIOSYNTHESIS PROTEIN"/>
    <property type="match status" value="1"/>
</dbReference>
<dbReference type="Gene3D" id="3.90.105.10">
    <property type="entry name" value="Molybdopterin biosynthesis moea protein, domain 2"/>
    <property type="match status" value="1"/>
</dbReference>
<dbReference type="InterPro" id="IPR005111">
    <property type="entry name" value="MoeA_C_domain_IV"/>
</dbReference>
<comment type="caution">
    <text evidence="8">The sequence shown here is derived from an EMBL/GenBank/DDBJ whole genome shotgun (WGS) entry which is preliminary data.</text>
</comment>
<dbReference type="PANTHER" id="PTHR10192:SF5">
    <property type="entry name" value="GEPHYRIN"/>
    <property type="match status" value="1"/>
</dbReference>
<dbReference type="EMBL" id="JBEFLD010000003">
    <property type="protein sequence ID" value="MEQ6290460.1"/>
    <property type="molecule type" value="Genomic_DNA"/>
</dbReference>
<dbReference type="InterPro" id="IPR001453">
    <property type="entry name" value="MoaB/Mog_dom"/>
</dbReference>
<sequence>MQSVDQTRDWLLSQARPLHNTETVSLLDAVGRVLAADVVATLDVPPHDNSAMDGYAVRAADAANLLPVSQRIPAGSQPQPLVADSAARIFTGAPIPADANAVVMQEQAEVQDDGSVRFTAPVAAGQNIRRRGEDIASGQVVLAAGQRLRDADIGLAASIGVPALQVQRQLRVAVFFTGDELVEPGQPLPAGKIYNSNRYWLVPALRQLGCQVIDLGIVPDTLDATRAALREAAAAADVVMTCGGVSVGEEDHVKAAVEAEGELQLWKIAIKPGKPLASGRVGEADFIGLPGNPVSGYVTYAVLVRDFLRARMGEAVQGWPQAQQLPAAFEWNKPDAKREEFLRVQLREQGGQLVVSRYPNQGSGVLTSCAWADALVRLQPGQRVAVGDLVTVYPL</sequence>
<keyword evidence="6" id="KW-0460">Magnesium</keyword>
<reference evidence="8" key="1">
    <citation type="submission" date="2024-06" db="EMBL/GenBank/DDBJ databases">
        <title>Genome sequence of Vogesella sp. MAHUQ-64.</title>
        <authorList>
            <person name="Huq M.A."/>
        </authorList>
    </citation>
    <scope>NUCLEOTIDE SEQUENCE</scope>
    <source>
        <strain evidence="8">MAHUQ-64</strain>
    </source>
</reference>
<dbReference type="SUPFAM" id="SSF63882">
    <property type="entry name" value="MoeA N-terminal region -like"/>
    <property type="match status" value="1"/>
</dbReference>
<evidence type="ECO:0000259" key="7">
    <source>
        <dbReference type="SMART" id="SM00852"/>
    </source>
</evidence>
<keyword evidence="4 6" id="KW-0501">Molybdenum cofactor biosynthesis</keyword>
<protein>
    <recommendedName>
        <fullName evidence="6">Molybdopterin molybdenumtransferase</fullName>
        <ecNumber evidence="6">2.10.1.1</ecNumber>
    </recommendedName>
</protein>
<evidence type="ECO:0000256" key="4">
    <source>
        <dbReference type="ARBA" id="ARBA00023150"/>
    </source>
</evidence>
<dbReference type="InterPro" id="IPR036425">
    <property type="entry name" value="MoaB/Mog-like_dom_sf"/>
</dbReference>
<comment type="catalytic activity">
    <reaction evidence="5">
        <text>adenylyl-molybdopterin + molybdate = Mo-molybdopterin + AMP + H(+)</text>
        <dbReference type="Rhea" id="RHEA:35047"/>
        <dbReference type="ChEBI" id="CHEBI:15378"/>
        <dbReference type="ChEBI" id="CHEBI:36264"/>
        <dbReference type="ChEBI" id="CHEBI:62727"/>
        <dbReference type="ChEBI" id="CHEBI:71302"/>
        <dbReference type="ChEBI" id="CHEBI:456215"/>
        <dbReference type="EC" id="2.10.1.1"/>
    </reaction>
</comment>
<evidence type="ECO:0000256" key="1">
    <source>
        <dbReference type="ARBA" id="ARBA00002901"/>
    </source>
</evidence>
<comment type="pathway">
    <text evidence="2 6">Cofactor biosynthesis; molybdopterin biosynthesis.</text>
</comment>
<dbReference type="InterPro" id="IPR005110">
    <property type="entry name" value="MoeA_linker/N"/>
</dbReference>
<dbReference type="Gene3D" id="2.40.340.10">
    <property type="entry name" value="MoeA, C-terminal, domain IV"/>
    <property type="match status" value="1"/>
</dbReference>
<accession>A0ABV1M477</accession>
<evidence type="ECO:0000313" key="9">
    <source>
        <dbReference type="Proteomes" id="UP001433638"/>
    </source>
</evidence>
<comment type="cofactor">
    <cofactor evidence="6">
        <name>Mg(2+)</name>
        <dbReference type="ChEBI" id="CHEBI:18420"/>
    </cofactor>
</comment>
<dbReference type="EC" id="2.10.1.1" evidence="6"/>